<sequence length="63" mass="7228">MTNISQKRLSEEDQARVDQYLQSAVNQVERKPFRPWLLFVMLLVVLTLLSLISVLIAQTKGVV</sequence>
<proteinExistence type="predicted"/>
<dbReference type="RefSeq" id="WP_252084312.1">
    <property type="nucleotide sequence ID" value="NZ_CP092418.1"/>
</dbReference>
<keyword evidence="1" id="KW-0812">Transmembrane</keyword>
<gene>
    <name evidence="2" type="ORF">MJO52_01900</name>
</gene>
<keyword evidence="3" id="KW-1185">Reference proteome</keyword>
<dbReference type="InterPro" id="IPR021444">
    <property type="entry name" value="DUF3094"/>
</dbReference>
<dbReference type="Pfam" id="PF11293">
    <property type="entry name" value="DUF3094"/>
    <property type="match status" value="1"/>
</dbReference>
<dbReference type="Proteomes" id="UP001055658">
    <property type="component" value="Chromosome"/>
</dbReference>
<keyword evidence="1" id="KW-0472">Membrane</keyword>
<dbReference type="EMBL" id="CP092418">
    <property type="protein sequence ID" value="USD21919.1"/>
    <property type="molecule type" value="Genomic_DNA"/>
</dbReference>
<accession>A0ABY4VCA5</accession>
<keyword evidence="1" id="KW-1133">Transmembrane helix</keyword>
<name>A0ABY4VCA5_9GAMM</name>
<reference evidence="2" key="1">
    <citation type="submission" date="2022-02" db="EMBL/GenBank/DDBJ databases">
        <title>Coral-associated bacteria.</title>
        <authorList>
            <person name="Tang K."/>
            <person name="Wang X."/>
        </authorList>
    </citation>
    <scope>NUCLEOTIDE SEQUENCE</scope>
    <source>
        <strain evidence="2">SCSIO 43006</strain>
    </source>
</reference>
<evidence type="ECO:0000313" key="2">
    <source>
        <dbReference type="EMBL" id="USD21919.1"/>
    </source>
</evidence>
<organism evidence="2 3">
    <name type="scientific">Microbulbifer variabilis</name>
    <dbReference type="NCBI Taxonomy" id="266805"/>
    <lineage>
        <taxon>Bacteria</taxon>
        <taxon>Pseudomonadati</taxon>
        <taxon>Pseudomonadota</taxon>
        <taxon>Gammaproteobacteria</taxon>
        <taxon>Cellvibrionales</taxon>
        <taxon>Microbulbiferaceae</taxon>
        <taxon>Microbulbifer</taxon>
    </lineage>
</organism>
<protein>
    <submittedName>
        <fullName evidence="2">DUF3094 domain-containing protein</fullName>
    </submittedName>
</protein>
<evidence type="ECO:0000256" key="1">
    <source>
        <dbReference type="SAM" id="Phobius"/>
    </source>
</evidence>
<evidence type="ECO:0000313" key="3">
    <source>
        <dbReference type="Proteomes" id="UP001055658"/>
    </source>
</evidence>
<feature type="transmembrane region" description="Helical" evidence="1">
    <location>
        <begin position="36"/>
        <end position="57"/>
    </location>
</feature>